<feature type="transmembrane region" description="Helical" evidence="2">
    <location>
        <begin position="488"/>
        <end position="510"/>
    </location>
</feature>
<name>A0A8H7RYL3_9FUNG</name>
<keyword evidence="4" id="KW-1185">Reference proteome</keyword>
<organism evidence="3 4">
    <name type="scientific">Circinella minor</name>
    <dbReference type="NCBI Taxonomy" id="1195481"/>
    <lineage>
        <taxon>Eukaryota</taxon>
        <taxon>Fungi</taxon>
        <taxon>Fungi incertae sedis</taxon>
        <taxon>Mucoromycota</taxon>
        <taxon>Mucoromycotina</taxon>
        <taxon>Mucoromycetes</taxon>
        <taxon>Mucorales</taxon>
        <taxon>Lichtheimiaceae</taxon>
        <taxon>Circinella</taxon>
    </lineage>
</organism>
<keyword evidence="2" id="KW-0472">Membrane</keyword>
<evidence type="ECO:0000313" key="4">
    <source>
        <dbReference type="Proteomes" id="UP000646827"/>
    </source>
</evidence>
<proteinExistence type="predicted"/>
<dbReference type="Proteomes" id="UP000646827">
    <property type="component" value="Unassembled WGS sequence"/>
</dbReference>
<keyword evidence="2" id="KW-0812">Transmembrane</keyword>
<protein>
    <submittedName>
        <fullName evidence="3">Uncharacterized protein</fullName>
    </submittedName>
</protein>
<dbReference type="OrthoDB" id="2245125at2759"/>
<gene>
    <name evidence="3" type="ORF">INT45_013210</name>
</gene>
<feature type="region of interest" description="Disordered" evidence="1">
    <location>
        <begin position="1"/>
        <end position="34"/>
    </location>
</feature>
<keyword evidence="2" id="KW-1133">Transmembrane helix</keyword>
<evidence type="ECO:0000256" key="1">
    <source>
        <dbReference type="SAM" id="MobiDB-lite"/>
    </source>
</evidence>
<feature type="region of interest" description="Disordered" evidence="1">
    <location>
        <begin position="218"/>
        <end position="248"/>
    </location>
</feature>
<sequence length="529" mass="60725">MSYNTRSPPLPVASTSTDTIHSHQSSTLGTGNGYNNEHLLMKKIELTKLNSEEIKIIQLFRPGVLRDPSYRRISLSAVEYMKDVKEQMIDDIKHQALYAIEPPDTDAEQINNNSHFMDENHQLVPRRKIAHTFLYRANPNADDSVNTSPTDSAGNNLDPISNYNDLIQMAGEPRHRKVLVSKLKDFDLEPLFDHVRRIESKPSVFTCLQDTMVFIRGLEPPAPPRQSGTNTTGKSNSPLSSSSTSPRRFSISLRRRIMEESNISANELSDQHRLQWASWERNLMWFIHTANILMGNFHGHLPYHWLNPYQLERDWQEGPEVRKLPRIPTLEEFDRSRYSISAFPRIKYGIKVIGKEVSLQVLSLLDFRYRIEDKTILLENPTIWRYYSDSILKLSKLIPNKRSFDVAVDVGMIPEDMKSMVDFTWWTNNVIKFGREIERMPASSEGGGIIIGKETYELFDELHKGYYSFVKTVRRDTGEQLKYNPVQFILNIIMAILTLAGVVFAITGIIQMLQGFCVFGTDYCNAGGE</sequence>
<evidence type="ECO:0000256" key="2">
    <source>
        <dbReference type="SAM" id="Phobius"/>
    </source>
</evidence>
<accession>A0A8H7RYL3</accession>
<evidence type="ECO:0000313" key="3">
    <source>
        <dbReference type="EMBL" id="KAG2219551.1"/>
    </source>
</evidence>
<reference evidence="3 4" key="1">
    <citation type="submission" date="2020-12" db="EMBL/GenBank/DDBJ databases">
        <title>Metabolic potential, ecology and presence of endohyphal bacteria is reflected in genomic diversity of Mucoromycotina.</title>
        <authorList>
            <person name="Muszewska A."/>
            <person name="Okrasinska A."/>
            <person name="Steczkiewicz K."/>
            <person name="Drgas O."/>
            <person name="Orlowska M."/>
            <person name="Perlinska-Lenart U."/>
            <person name="Aleksandrzak-Piekarczyk T."/>
            <person name="Szatraj K."/>
            <person name="Zielenkiewicz U."/>
            <person name="Pilsyk S."/>
            <person name="Malc E."/>
            <person name="Mieczkowski P."/>
            <person name="Kruszewska J.S."/>
            <person name="Biernat P."/>
            <person name="Pawlowska J."/>
        </authorList>
    </citation>
    <scope>NUCLEOTIDE SEQUENCE [LARGE SCALE GENOMIC DNA]</scope>
    <source>
        <strain evidence="3 4">CBS 142.35</strain>
    </source>
</reference>
<feature type="compositionally biased region" description="Low complexity" evidence="1">
    <location>
        <begin position="235"/>
        <end position="248"/>
    </location>
</feature>
<dbReference type="EMBL" id="JAEPRB010000174">
    <property type="protein sequence ID" value="KAG2219551.1"/>
    <property type="molecule type" value="Genomic_DNA"/>
</dbReference>
<dbReference type="AlphaFoldDB" id="A0A8H7RYL3"/>
<comment type="caution">
    <text evidence="3">The sequence shown here is derived from an EMBL/GenBank/DDBJ whole genome shotgun (WGS) entry which is preliminary data.</text>
</comment>